<evidence type="ECO:0000256" key="2">
    <source>
        <dbReference type="ARBA" id="ARBA00022729"/>
    </source>
</evidence>
<evidence type="ECO:0008006" key="5">
    <source>
        <dbReference type="Google" id="ProtNLM"/>
    </source>
</evidence>
<gene>
    <name evidence="3" type="ORF">GCM10007989_21230</name>
</gene>
<protein>
    <recommendedName>
        <fullName evidence="5">Fe2+ transport protein</fullName>
    </recommendedName>
</protein>
<dbReference type="AlphaFoldDB" id="A0A918VTZ9"/>
<organism evidence="3 4">
    <name type="scientific">Devosia pacifica</name>
    <dbReference type="NCBI Taxonomy" id="1335967"/>
    <lineage>
        <taxon>Bacteria</taxon>
        <taxon>Pseudomonadati</taxon>
        <taxon>Pseudomonadota</taxon>
        <taxon>Alphaproteobacteria</taxon>
        <taxon>Hyphomicrobiales</taxon>
        <taxon>Devosiaceae</taxon>
        <taxon>Devosia</taxon>
    </lineage>
</organism>
<evidence type="ECO:0000313" key="3">
    <source>
        <dbReference type="EMBL" id="GHA25314.1"/>
    </source>
</evidence>
<reference evidence="3" key="1">
    <citation type="journal article" date="2014" name="Int. J. Syst. Evol. Microbiol.">
        <title>Complete genome sequence of Corynebacterium casei LMG S-19264T (=DSM 44701T), isolated from a smear-ripened cheese.</title>
        <authorList>
            <consortium name="US DOE Joint Genome Institute (JGI-PGF)"/>
            <person name="Walter F."/>
            <person name="Albersmeier A."/>
            <person name="Kalinowski J."/>
            <person name="Ruckert C."/>
        </authorList>
    </citation>
    <scope>NUCLEOTIDE SEQUENCE</scope>
    <source>
        <strain evidence="3">KCTC 32437</strain>
    </source>
</reference>
<reference evidence="3" key="2">
    <citation type="submission" date="2020-09" db="EMBL/GenBank/DDBJ databases">
        <authorList>
            <person name="Sun Q."/>
            <person name="Kim S."/>
        </authorList>
    </citation>
    <scope>NUCLEOTIDE SEQUENCE</scope>
    <source>
        <strain evidence="3">KCTC 32437</strain>
    </source>
</reference>
<comment type="caution">
    <text evidence="3">The sequence shown here is derived from an EMBL/GenBank/DDBJ whole genome shotgun (WGS) entry which is preliminary data.</text>
</comment>
<dbReference type="InterPro" id="IPR018470">
    <property type="entry name" value="Metal-bd_Tp34-typ"/>
</dbReference>
<dbReference type="InterPro" id="IPR038482">
    <property type="entry name" value="Tp34-type_sf"/>
</dbReference>
<dbReference type="RefSeq" id="WP_189425650.1">
    <property type="nucleotide sequence ID" value="NZ_BMZE01000002.1"/>
</dbReference>
<keyword evidence="4" id="KW-1185">Reference proteome</keyword>
<keyword evidence="2" id="KW-0732">Signal</keyword>
<name>A0A918VTZ9_9HYPH</name>
<dbReference type="Gene3D" id="2.60.40.2480">
    <property type="entry name" value="Periplasmic metal-binding protein Tp34-type"/>
    <property type="match status" value="1"/>
</dbReference>
<dbReference type="EMBL" id="BMZE01000002">
    <property type="protein sequence ID" value="GHA25314.1"/>
    <property type="molecule type" value="Genomic_DNA"/>
</dbReference>
<dbReference type="Proteomes" id="UP000646579">
    <property type="component" value="Unassembled WGS sequence"/>
</dbReference>
<proteinExistence type="inferred from homology"/>
<dbReference type="Pfam" id="PF10634">
    <property type="entry name" value="Iron_transport"/>
    <property type="match status" value="1"/>
</dbReference>
<comment type="similarity">
    <text evidence="1">Belongs to the UPF0423 family.</text>
</comment>
<evidence type="ECO:0000313" key="4">
    <source>
        <dbReference type="Proteomes" id="UP000646579"/>
    </source>
</evidence>
<accession>A0A918VTZ9</accession>
<sequence length="183" mass="20043">MSDDNVQQVPSDEADKRQLELAEAEGEAYQRSLEYMVNEVAHTGAKKAVGDYIIGIAQEEAEGMYRPNASGELVWQAPGEENCHLEVAVCDGDDKRFVPGLSVKATLTSESGERIGPFEVPFIWHPGLLHYGTNVKIPGSGKYDVTVHIAPAPFARHDKTNGKRYGEAVEVVFEKVDIEAGQE</sequence>
<evidence type="ECO:0000256" key="1">
    <source>
        <dbReference type="ARBA" id="ARBA00010013"/>
    </source>
</evidence>